<dbReference type="Proteomes" id="UP000437017">
    <property type="component" value="Unassembled WGS sequence"/>
</dbReference>
<sequence>MENQGTQENRVSVVPRVTQGCRAQKVTLELEDLLASQALRAQQELRECLGTMVRLGQEVSLECQVLEVPSGHQAFQDSLDPKGIQELQVLLVQLA</sequence>
<comment type="caution">
    <text evidence="1">The sequence shown here is derived from an EMBL/GenBank/DDBJ whole genome shotgun (WGS) entry which is preliminary data.</text>
</comment>
<reference evidence="1 2" key="1">
    <citation type="journal article" date="2019" name="PLoS ONE">
        <title>Genomic analyses reveal an absence of contemporary introgressive admixture between fin whales and blue whales, despite known hybrids.</title>
        <authorList>
            <person name="Westbury M.V."/>
            <person name="Petersen B."/>
            <person name="Lorenzen E.D."/>
        </authorList>
    </citation>
    <scope>NUCLEOTIDE SEQUENCE [LARGE SCALE GENOMIC DNA]</scope>
    <source>
        <strain evidence="1">FinWhale-01</strain>
    </source>
</reference>
<name>A0A643C1X9_BALPH</name>
<keyword evidence="2" id="KW-1185">Reference proteome</keyword>
<dbReference type="OrthoDB" id="10277454at2759"/>
<evidence type="ECO:0000313" key="1">
    <source>
        <dbReference type="EMBL" id="KAB0394271.1"/>
    </source>
</evidence>
<proteinExistence type="predicted"/>
<organism evidence="1 2">
    <name type="scientific">Balaenoptera physalus</name>
    <name type="common">Fin whale</name>
    <name type="synonym">Balaena physalus</name>
    <dbReference type="NCBI Taxonomy" id="9770"/>
    <lineage>
        <taxon>Eukaryota</taxon>
        <taxon>Metazoa</taxon>
        <taxon>Chordata</taxon>
        <taxon>Craniata</taxon>
        <taxon>Vertebrata</taxon>
        <taxon>Euteleostomi</taxon>
        <taxon>Mammalia</taxon>
        <taxon>Eutheria</taxon>
        <taxon>Laurasiatheria</taxon>
        <taxon>Artiodactyla</taxon>
        <taxon>Whippomorpha</taxon>
        <taxon>Cetacea</taxon>
        <taxon>Mysticeti</taxon>
        <taxon>Balaenopteridae</taxon>
        <taxon>Balaenoptera</taxon>
    </lineage>
</organism>
<evidence type="ECO:0000313" key="2">
    <source>
        <dbReference type="Proteomes" id="UP000437017"/>
    </source>
</evidence>
<accession>A0A643C1X9</accession>
<protein>
    <submittedName>
        <fullName evidence="1">Uncharacterized protein</fullName>
    </submittedName>
</protein>
<dbReference type="AlphaFoldDB" id="A0A643C1X9"/>
<dbReference type="EMBL" id="SGJD01002846">
    <property type="protein sequence ID" value="KAB0394271.1"/>
    <property type="molecule type" value="Genomic_DNA"/>
</dbReference>
<gene>
    <name evidence="1" type="ORF">E2I00_005680</name>
</gene>